<evidence type="ECO:0000313" key="2">
    <source>
        <dbReference type="Proteomes" id="UP000248897"/>
    </source>
</evidence>
<gene>
    <name evidence="1" type="ORF">NCTC12961_02946</name>
</gene>
<evidence type="ECO:0000313" key="1">
    <source>
        <dbReference type="EMBL" id="SQI39747.1"/>
    </source>
</evidence>
<accession>A0A2X4UIT6</accession>
<protein>
    <submittedName>
        <fullName evidence="1">Uncharacterized protein</fullName>
    </submittedName>
</protein>
<dbReference type="AlphaFoldDB" id="A0A2X4UIT6"/>
<organism evidence="1 2">
    <name type="scientific">Serratia plymuthica</name>
    <dbReference type="NCBI Taxonomy" id="82996"/>
    <lineage>
        <taxon>Bacteria</taxon>
        <taxon>Pseudomonadati</taxon>
        <taxon>Pseudomonadota</taxon>
        <taxon>Gammaproteobacteria</taxon>
        <taxon>Enterobacterales</taxon>
        <taxon>Yersiniaceae</taxon>
        <taxon>Serratia</taxon>
    </lineage>
</organism>
<name>A0A2X4UIT6_SERPL</name>
<reference evidence="1 2" key="1">
    <citation type="submission" date="2018-06" db="EMBL/GenBank/DDBJ databases">
        <authorList>
            <consortium name="Pathogen Informatics"/>
            <person name="Doyle S."/>
        </authorList>
    </citation>
    <scope>NUCLEOTIDE SEQUENCE [LARGE SCALE GENOMIC DNA]</scope>
    <source>
        <strain evidence="1 2">NCTC12961</strain>
    </source>
</reference>
<sequence length="30" mass="3302">MTGKQPPKTALDDAVKQIKMQIEAMQASNQ</sequence>
<proteinExistence type="predicted"/>
<dbReference type="Proteomes" id="UP000248897">
    <property type="component" value="Chromosome 1"/>
</dbReference>
<dbReference type="EMBL" id="LS483469">
    <property type="protein sequence ID" value="SQI39747.1"/>
    <property type="molecule type" value="Genomic_DNA"/>
</dbReference>